<dbReference type="PANTHER" id="PTHR33202:SF7">
    <property type="entry name" value="FERRIC UPTAKE REGULATION PROTEIN"/>
    <property type="match status" value="1"/>
</dbReference>
<dbReference type="Proteomes" id="UP000736583">
    <property type="component" value="Unassembled WGS sequence"/>
</dbReference>
<reference evidence="1 2" key="1">
    <citation type="submission" date="2021-06" db="EMBL/GenBank/DDBJ databases">
        <authorList>
            <person name="Sun Q."/>
            <person name="Li D."/>
        </authorList>
    </citation>
    <scope>NUCLEOTIDE SEQUENCE [LARGE SCALE GENOMIC DNA]</scope>
    <source>
        <strain evidence="1 2">MSJ-4</strain>
    </source>
</reference>
<dbReference type="InterPro" id="IPR002481">
    <property type="entry name" value="FUR"/>
</dbReference>
<organism evidence="1 2">
    <name type="scientific">Clostridium simiarum</name>
    <dbReference type="NCBI Taxonomy" id="2841506"/>
    <lineage>
        <taxon>Bacteria</taxon>
        <taxon>Bacillati</taxon>
        <taxon>Bacillota</taxon>
        <taxon>Clostridia</taxon>
        <taxon>Eubacteriales</taxon>
        <taxon>Clostridiaceae</taxon>
        <taxon>Clostridium</taxon>
    </lineage>
</organism>
<dbReference type="PANTHER" id="PTHR33202">
    <property type="entry name" value="ZINC UPTAKE REGULATION PROTEIN"/>
    <property type="match status" value="1"/>
</dbReference>
<gene>
    <name evidence="1" type="ORF">KQI89_07715</name>
</gene>
<proteinExistence type="predicted"/>
<name>A0ABS6F160_9CLOT</name>
<dbReference type="Pfam" id="PF01475">
    <property type="entry name" value="FUR"/>
    <property type="match status" value="1"/>
</dbReference>
<evidence type="ECO:0000313" key="2">
    <source>
        <dbReference type="Proteomes" id="UP000736583"/>
    </source>
</evidence>
<dbReference type="EMBL" id="JAHLQL010000001">
    <property type="protein sequence ID" value="MBU5591650.1"/>
    <property type="molecule type" value="Genomic_DNA"/>
</dbReference>
<keyword evidence="2" id="KW-1185">Reference proteome</keyword>
<comment type="caution">
    <text evidence="1">The sequence shown here is derived from an EMBL/GenBank/DDBJ whole genome shotgun (WGS) entry which is preliminary data.</text>
</comment>
<sequence>MLLKEKGYKLTEQRQIIWNIMMESLGEHLSTKDIWEIARKKDHTLGVATVYRTLQIMDELGMVTSFDKRDELNKYELNTEGKSSVHPHLICMGCEKIIDVAENLLISESIVKIHNKYNFEIKDIRVKCYGICAECAGKTIK</sequence>
<accession>A0ABS6F160</accession>
<dbReference type="CDD" id="cd07153">
    <property type="entry name" value="Fur_like"/>
    <property type="match status" value="1"/>
</dbReference>
<protein>
    <submittedName>
        <fullName evidence="1">Transcriptional repressor</fullName>
    </submittedName>
</protein>
<evidence type="ECO:0000313" key="1">
    <source>
        <dbReference type="EMBL" id="MBU5591650.1"/>
    </source>
</evidence>